<proteinExistence type="inferred from homology"/>
<keyword evidence="5" id="KW-1185">Reference proteome</keyword>
<dbReference type="Pfam" id="PF22725">
    <property type="entry name" value="GFO_IDH_MocA_C3"/>
    <property type="match status" value="1"/>
</dbReference>
<organism evidence="4 5">
    <name type="scientific">Patellaria atrata CBS 101060</name>
    <dbReference type="NCBI Taxonomy" id="1346257"/>
    <lineage>
        <taxon>Eukaryota</taxon>
        <taxon>Fungi</taxon>
        <taxon>Dikarya</taxon>
        <taxon>Ascomycota</taxon>
        <taxon>Pezizomycotina</taxon>
        <taxon>Dothideomycetes</taxon>
        <taxon>Dothideomycetes incertae sedis</taxon>
        <taxon>Patellariales</taxon>
        <taxon>Patellariaceae</taxon>
        <taxon>Patellaria</taxon>
    </lineage>
</organism>
<name>A0A9P4VM38_9PEZI</name>
<accession>A0A9P4VM38</accession>
<comment type="caution">
    <text evidence="4">The sequence shown here is derived from an EMBL/GenBank/DDBJ whole genome shotgun (WGS) entry which is preliminary data.</text>
</comment>
<evidence type="ECO:0000259" key="3">
    <source>
        <dbReference type="Pfam" id="PF22725"/>
    </source>
</evidence>
<protein>
    <submittedName>
        <fullName evidence="4">NAD(P)-binding protein</fullName>
    </submittedName>
</protein>
<gene>
    <name evidence="4" type="ORF">M501DRAFT_1017190</name>
</gene>
<dbReference type="GO" id="GO:0016491">
    <property type="term" value="F:oxidoreductase activity"/>
    <property type="evidence" value="ECO:0007669"/>
    <property type="project" value="TreeGrafter"/>
</dbReference>
<dbReference type="PANTHER" id="PTHR42840">
    <property type="entry name" value="NAD(P)-BINDING ROSSMANN-FOLD SUPERFAMILY PROTEIN-RELATED"/>
    <property type="match status" value="1"/>
</dbReference>
<evidence type="ECO:0000313" key="5">
    <source>
        <dbReference type="Proteomes" id="UP000799429"/>
    </source>
</evidence>
<dbReference type="Pfam" id="PF01408">
    <property type="entry name" value="GFO_IDH_MocA"/>
    <property type="match status" value="1"/>
</dbReference>
<dbReference type="Proteomes" id="UP000799429">
    <property type="component" value="Unassembled WGS sequence"/>
</dbReference>
<dbReference type="InterPro" id="IPR036291">
    <property type="entry name" value="NAD(P)-bd_dom_sf"/>
</dbReference>
<dbReference type="AlphaFoldDB" id="A0A9P4VM38"/>
<evidence type="ECO:0000313" key="4">
    <source>
        <dbReference type="EMBL" id="KAF2838166.1"/>
    </source>
</evidence>
<dbReference type="GO" id="GO:0000166">
    <property type="term" value="F:nucleotide binding"/>
    <property type="evidence" value="ECO:0007669"/>
    <property type="project" value="InterPro"/>
</dbReference>
<reference evidence="4" key="1">
    <citation type="journal article" date="2020" name="Stud. Mycol.">
        <title>101 Dothideomycetes genomes: a test case for predicting lifestyles and emergence of pathogens.</title>
        <authorList>
            <person name="Haridas S."/>
            <person name="Albert R."/>
            <person name="Binder M."/>
            <person name="Bloem J."/>
            <person name="Labutti K."/>
            <person name="Salamov A."/>
            <person name="Andreopoulos B."/>
            <person name="Baker S."/>
            <person name="Barry K."/>
            <person name="Bills G."/>
            <person name="Bluhm B."/>
            <person name="Cannon C."/>
            <person name="Castanera R."/>
            <person name="Culley D."/>
            <person name="Daum C."/>
            <person name="Ezra D."/>
            <person name="Gonzalez J."/>
            <person name="Henrissat B."/>
            <person name="Kuo A."/>
            <person name="Liang C."/>
            <person name="Lipzen A."/>
            <person name="Lutzoni F."/>
            <person name="Magnuson J."/>
            <person name="Mondo S."/>
            <person name="Nolan M."/>
            <person name="Ohm R."/>
            <person name="Pangilinan J."/>
            <person name="Park H.-J."/>
            <person name="Ramirez L."/>
            <person name="Alfaro M."/>
            <person name="Sun H."/>
            <person name="Tritt A."/>
            <person name="Yoshinaga Y."/>
            <person name="Zwiers L.-H."/>
            <person name="Turgeon B."/>
            <person name="Goodwin S."/>
            <person name="Spatafora J."/>
            <person name="Crous P."/>
            <person name="Grigoriev I."/>
        </authorList>
    </citation>
    <scope>NUCLEOTIDE SEQUENCE</scope>
    <source>
        <strain evidence="4">CBS 101060</strain>
    </source>
</reference>
<dbReference type="InterPro" id="IPR055170">
    <property type="entry name" value="GFO_IDH_MocA-like_dom"/>
</dbReference>
<dbReference type="GO" id="GO:0005737">
    <property type="term" value="C:cytoplasm"/>
    <property type="evidence" value="ECO:0007669"/>
    <property type="project" value="TreeGrafter"/>
</dbReference>
<dbReference type="SUPFAM" id="SSF55347">
    <property type="entry name" value="Glyceraldehyde-3-phosphate dehydrogenase-like, C-terminal domain"/>
    <property type="match status" value="1"/>
</dbReference>
<feature type="domain" description="GFO/IDH/MocA-like oxidoreductase" evidence="3">
    <location>
        <begin position="152"/>
        <end position="266"/>
    </location>
</feature>
<dbReference type="GO" id="GO:0006740">
    <property type="term" value="P:NADPH regeneration"/>
    <property type="evidence" value="ECO:0007669"/>
    <property type="project" value="TreeGrafter"/>
</dbReference>
<dbReference type="EMBL" id="MU006097">
    <property type="protein sequence ID" value="KAF2838166.1"/>
    <property type="molecule type" value="Genomic_DNA"/>
</dbReference>
<dbReference type="InterPro" id="IPR000683">
    <property type="entry name" value="Gfo/Idh/MocA-like_OxRdtase_N"/>
</dbReference>
<comment type="similarity">
    <text evidence="1">Belongs to the Gfo/Idh/MocA family.</text>
</comment>
<evidence type="ECO:0000259" key="2">
    <source>
        <dbReference type="Pfam" id="PF01408"/>
    </source>
</evidence>
<dbReference type="PANTHER" id="PTHR42840:SF5">
    <property type="entry name" value="NAD(P)-BINDING ROSSMANN-FOLD SUPERFAMILY PROTEIN"/>
    <property type="match status" value="1"/>
</dbReference>
<dbReference type="OrthoDB" id="64915at2759"/>
<dbReference type="SUPFAM" id="SSF51735">
    <property type="entry name" value="NAD(P)-binding Rossmann-fold domains"/>
    <property type="match status" value="1"/>
</dbReference>
<sequence length="348" mass="37647">MTIGVAIIGSGLFVKLEHIPAVQAIPDLISLKAVYSRSLKSAEKVTDGLEGVDLYSEDAGEGKGYGDVLAREDVQAVIIALPILNQPAYIKKALEAGKHVLAEKPIAKDVRTAKELIGWYTSHVDTANATWGVAENFRFLDSLLYASEQVRQLGRVLGFRVRVHNMTKSGGMWYETEWRKEPGYQGGFILDGGVHDAAGARLLLGSENAPTHVSAFTTQLQPHLPPVDTLDAIWKLNSGVSGTFSLSFGTTFSGKEYAVACEKGTVFVTKSKVVVNKDGNEETNEFPDEGAGVKQEVKAWAEGIKNGKQNPRQLPAQALQDLILIESMLQSGERSGETITLLETSFSA</sequence>
<dbReference type="Gene3D" id="3.40.50.720">
    <property type="entry name" value="NAD(P)-binding Rossmann-like Domain"/>
    <property type="match status" value="1"/>
</dbReference>
<dbReference type="Gene3D" id="3.30.360.10">
    <property type="entry name" value="Dihydrodipicolinate Reductase, domain 2"/>
    <property type="match status" value="1"/>
</dbReference>
<feature type="domain" description="Gfo/Idh/MocA-like oxidoreductase N-terminal" evidence="2">
    <location>
        <begin position="3"/>
        <end position="117"/>
    </location>
</feature>
<evidence type="ECO:0000256" key="1">
    <source>
        <dbReference type="ARBA" id="ARBA00010928"/>
    </source>
</evidence>